<gene>
    <name evidence="1" type="ORF">AOQ72_21460</name>
</gene>
<dbReference type="RefSeq" id="WP_057027987.1">
    <property type="nucleotide sequence ID" value="NZ_LJYF01000029.1"/>
</dbReference>
<protein>
    <submittedName>
        <fullName evidence="1">Uncharacterized protein</fullName>
    </submittedName>
</protein>
<dbReference type="AlphaFoldDB" id="A0A0R3CGY7"/>
<evidence type="ECO:0000313" key="1">
    <source>
        <dbReference type="EMBL" id="KRP93838.1"/>
    </source>
</evidence>
<reference evidence="1 2" key="1">
    <citation type="submission" date="2015-09" db="EMBL/GenBank/DDBJ databases">
        <title>Draft Genome Sequence of the Strain BR 3267 (Bradyrhizobium yuanmingense) recommended as inoculant for cowpea in Brazil.</title>
        <authorList>
            <person name="Simoes-Araujo J.L."/>
            <person name="Zilli J.E."/>
        </authorList>
    </citation>
    <scope>NUCLEOTIDE SEQUENCE [LARGE SCALE GENOMIC DNA]</scope>
    <source>
        <strain evidence="1 2">BR3267</strain>
    </source>
</reference>
<accession>A0A0R3CGY7</accession>
<evidence type="ECO:0000313" key="2">
    <source>
        <dbReference type="Proteomes" id="UP000051380"/>
    </source>
</evidence>
<name>A0A0R3CGY7_9BRAD</name>
<proteinExistence type="predicted"/>
<dbReference type="EMBL" id="LJYF01000029">
    <property type="protein sequence ID" value="KRP93838.1"/>
    <property type="molecule type" value="Genomic_DNA"/>
</dbReference>
<organism evidence="1 2">
    <name type="scientific">Bradyrhizobium yuanmingense</name>
    <dbReference type="NCBI Taxonomy" id="108015"/>
    <lineage>
        <taxon>Bacteria</taxon>
        <taxon>Pseudomonadati</taxon>
        <taxon>Pseudomonadota</taxon>
        <taxon>Alphaproteobacteria</taxon>
        <taxon>Hyphomicrobiales</taxon>
        <taxon>Nitrobacteraceae</taxon>
        <taxon>Bradyrhizobium</taxon>
    </lineage>
</organism>
<sequence length="178" mass="20085">MTQVDIRAPELLFRIFTNAIDGMPMRHGMWTEGDGTVVMKVGVRHMLHSEYFSHEKDVEPSAQAVLLGSAEQICQPWEYKRNRRLENDRRVDENSLWLRDHRLKTSFACVLVTLAWSASADSRGMLDPLGDGLRRNIEVHRGCSLCQATYDDAPRHGLSTFGVRAASLWPPIGPPAVD</sequence>
<dbReference type="Proteomes" id="UP000051380">
    <property type="component" value="Unassembled WGS sequence"/>
</dbReference>
<comment type="caution">
    <text evidence="1">The sequence shown here is derived from an EMBL/GenBank/DDBJ whole genome shotgun (WGS) entry which is preliminary data.</text>
</comment>